<evidence type="ECO:0000256" key="1">
    <source>
        <dbReference type="ARBA" id="ARBA00022908"/>
    </source>
</evidence>
<organism evidence="8">
    <name type="scientific">Acetobacter pasteurianus</name>
    <name type="common">Acetobacter turbidans</name>
    <dbReference type="NCBI Taxonomy" id="438"/>
    <lineage>
        <taxon>Bacteria</taxon>
        <taxon>Pseudomonadati</taxon>
        <taxon>Pseudomonadota</taxon>
        <taxon>Alphaproteobacteria</taxon>
        <taxon>Acetobacterales</taxon>
        <taxon>Acetobacteraceae</taxon>
        <taxon>Acetobacter</taxon>
    </lineage>
</organism>
<protein>
    <submittedName>
        <fullName evidence="8">Integrase-like protein</fullName>
    </submittedName>
</protein>
<dbReference type="GO" id="GO:0003677">
    <property type="term" value="F:DNA binding"/>
    <property type="evidence" value="ECO:0007669"/>
    <property type="project" value="UniProtKB-UniRule"/>
</dbReference>
<dbReference type="GO" id="GO:0006310">
    <property type="term" value="P:DNA recombination"/>
    <property type="evidence" value="ECO:0007669"/>
    <property type="project" value="UniProtKB-KW"/>
</dbReference>
<dbReference type="InterPro" id="IPR013762">
    <property type="entry name" value="Integrase-like_cat_sf"/>
</dbReference>
<dbReference type="Gene3D" id="1.10.443.10">
    <property type="entry name" value="Intergrase catalytic core"/>
    <property type="match status" value="1"/>
</dbReference>
<dbReference type="AlphaFoldDB" id="I3W078"/>
<evidence type="ECO:0000256" key="3">
    <source>
        <dbReference type="ARBA" id="ARBA00023172"/>
    </source>
</evidence>
<dbReference type="InterPro" id="IPR052925">
    <property type="entry name" value="Phage_Integrase-like_Recomb"/>
</dbReference>
<dbReference type="PANTHER" id="PTHR34605">
    <property type="entry name" value="PHAGE_INTEGRASE DOMAIN-CONTAINING PROTEIN"/>
    <property type="match status" value="1"/>
</dbReference>
<evidence type="ECO:0000256" key="2">
    <source>
        <dbReference type="ARBA" id="ARBA00023125"/>
    </source>
</evidence>
<dbReference type="PANTHER" id="PTHR34605:SF4">
    <property type="entry name" value="DNA ADENINE METHYLTRANSFERASE"/>
    <property type="match status" value="1"/>
</dbReference>
<accession>I3W078</accession>
<feature type="domain" description="Tyr recombinase" evidence="6">
    <location>
        <begin position="138"/>
        <end position="338"/>
    </location>
</feature>
<dbReference type="InterPro" id="IPR010998">
    <property type="entry name" value="Integrase_recombinase_N"/>
</dbReference>
<dbReference type="SUPFAM" id="SSF47823">
    <property type="entry name" value="lambda integrase-like, N-terminal domain"/>
    <property type="match status" value="1"/>
</dbReference>
<evidence type="ECO:0000259" key="6">
    <source>
        <dbReference type="PROSITE" id="PS51898"/>
    </source>
</evidence>
<evidence type="ECO:0000259" key="7">
    <source>
        <dbReference type="PROSITE" id="PS51900"/>
    </source>
</evidence>
<dbReference type="Gene3D" id="1.10.150.130">
    <property type="match status" value="1"/>
</dbReference>
<evidence type="ECO:0000256" key="4">
    <source>
        <dbReference type="PROSITE-ProRule" id="PRU01248"/>
    </source>
</evidence>
<evidence type="ECO:0000313" key="8">
    <source>
        <dbReference type="EMBL" id="AFK89005.1"/>
    </source>
</evidence>
<dbReference type="SUPFAM" id="SSF56349">
    <property type="entry name" value="DNA breaking-rejoining enzymes"/>
    <property type="match status" value="1"/>
</dbReference>
<keyword evidence="2 4" id="KW-0238">DNA-binding</keyword>
<keyword evidence="1" id="KW-0229">DNA integration</keyword>
<name>I3W078_ACEPA</name>
<feature type="region of interest" description="Disordered" evidence="5">
    <location>
        <begin position="1"/>
        <end position="23"/>
    </location>
</feature>
<geneLocation type="plasmid" evidence="8">
    <name>pAC258-29</name>
</geneLocation>
<keyword evidence="3" id="KW-0233">DNA recombination</keyword>
<evidence type="ECO:0000256" key="5">
    <source>
        <dbReference type="SAM" id="MobiDB-lite"/>
    </source>
</evidence>
<dbReference type="InterPro" id="IPR002104">
    <property type="entry name" value="Integrase_catalytic"/>
</dbReference>
<feature type="compositionally biased region" description="Basic and acidic residues" evidence="5">
    <location>
        <begin position="1"/>
        <end position="13"/>
    </location>
</feature>
<dbReference type="RefSeq" id="WP_015062355.1">
    <property type="nucleotide sequence ID" value="NC_019337.1"/>
</dbReference>
<dbReference type="GO" id="GO:0015074">
    <property type="term" value="P:DNA integration"/>
    <property type="evidence" value="ECO:0007669"/>
    <property type="project" value="UniProtKB-KW"/>
</dbReference>
<dbReference type="InterPro" id="IPR044068">
    <property type="entry name" value="CB"/>
</dbReference>
<proteinExistence type="predicted"/>
<dbReference type="EMBL" id="JQ418523">
    <property type="protein sequence ID" value="AFK89005.1"/>
    <property type="molecule type" value="Genomic_DNA"/>
</dbReference>
<dbReference type="InterPro" id="IPR011010">
    <property type="entry name" value="DNA_brk_join_enz"/>
</dbReference>
<keyword evidence="8" id="KW-0614">Plasmid</keyword>
<sequence length="345" mass="38147">MIPESDSRGRDKQTAVGRSFIPDPLPRTISPRILDALRRYSRHARGAFSPETIRAIQSDTRVFIKWCVTKGICPLPADPEHIAQFVDDMAAQGKAPASVRRYVSSIRHIHIAADLESPTGKQIIRMALSRQARLHGTEQKQAIGATRRVIDVILHVPGSSLLLARDKAIIATAYDTLARRSELVEIRRNDLQFNPEGDGVIRIRRSKTDQEGAGSFRYIAPDTAALLRDWVERAGLTNPHDETHLFRSVRKGGKQIGKGLSPYDITRIIKRLAQQAALAPDMIAGLSAHSTRIGATQDMEAYDISTAGIMQAAGWKTPTMIARYTRKQAAARSGAARLAQRQNRV</sequence>
<dbReference type="Pfam" id="PF00589">
    <property type="entry name" value="Phage_integrase"/>
    <property type="match status" value="1"/>
</dbReference>
<reference evidence="8" key="1">
    <citation type="submission" date="2012-01" db="EMBL/GenBank/DDBJ databases">
        <authorList>
            <person name="Summers A.O."/>
            <person name="Wireman J."/>
        </authorList>
    </citation>
    <scope>NUCLEOTIDE SEQUENCE</scope>
    <source>
        <strain evidence="8">AC2-58</strain>
        <plasmid evidence="8">pAC258-29</plasmid>
    </source>
</reference>
<dbReference type="PROSITE" id="PS51900">
    <property type="entry name" value="CB"/>
    <property type="match status" value="1"/>
</dbReference>
<dbReference type="PROSITE" id="PS51898">
    <property type="entry name" value="TYR_RECOMBINASE"/>
    <property type="match status" value="1"/>
</dbReference>
<feature type="domain" description="Core-binding (CB)" evidence="7">
    <location>
        <begin position="31"/>
        <end position="114"/>
    </location>
</feature>